<dbReference type="EMBL" id="CAJVPW010000364">
    <property type="protein sequence ID" value="CAG8451698.1"/>
    <property type="molecule type" value="Genomic_DNA"/>
</dbReference>
<organism evidence="1 2">
    <name type="scientific">Cetraspora pellucida</name>
    <dbReference type="NCBI Taxonomy" id="1433469"/>
    <lineage>
        <taxon>Eukaryota</taxon>
        <taxon>Fungi</taxon>
        <taxon>Fungi incertae sedis</taxon>
        <taxon>Mucoromycota</taxon>
        <taxon>Glomeromycotina</taxon>
        <taxon>Glomeromycetes</taxon>
        <taxon>Diversisporales</taxon>
        <taxon>Gigasporaceae</taxon>
        <taxon>Cetraspora</taxon>
    </lineage>
</organism>
<name>A0ACA9K4C7_9GLOM</name>
<evidence type="ECO:0000313" key="2">
    <source>
        <dbReference type="Proteomes" id="UP000789366"/>
    </source>
</evidence>
<dbReference type="Proteomes" id="UP000789366">
    <property type="component" value="Unassembled WGS sequence"/>
</dbReference>
<proteinExistence type="predicted"/>
<sequence length="903" mass="102522">MAAVKPINTTSIHRICSGQVILDLATAVKELVENGLDAQARAIEIRFKEYGIQSIEVIDDGTGINQHNFEQLALKHSTSKLSSFEDLMDLNSFGFRGEALSSLCALSKVVILTCTQEEAPAGFKLEFDSLGKLIKKTPIARERGTTVILQDLFEPIPVRHQEFKKNIKREFGKTLTLLQAYAIICKNLKITCSNQLNRSARTVVLSTNGNCSIRDNIANLFGAKTLTQIVPFDFNIQVTPEKQKMSIDSENHSESDTYHIHIVGYISKPMKGYGRGNSDRQFYFINSRPCTLPKVAKTINELYKSFNTNQYPFCVVNFRLEKCHYDVNVTPDKRTIFIHNENKILEELKNEMNSVMEPFRSTLTCLNTESIKLFTKENGPNELNKVNVSCNETKFCENEMNSVMEPFCSTFTCLNTESIKLVTKENGPNELNKANVSYNETKFCENEMKSVLEPFRSTSTCLNTESVRLFTKESGPNELNKVNVSCNETKFCENEANSVFGPSRSNFTCLNTENIKFSTKENGPNELNKVNVSYSETTKFRENEMNNVFGPSNSTSTCLKTEDIKLSTKENGPNEFNKVNVSYNETTKFCEVENSCHTPNSGQRKDLEIPSIIGSGAVISVDNLNFEKGQRDNTDERQILKVTFDISKYDKNKIREQSNKFPKNNFKKCLRDVAGIISSDNEAAERELNRVIKKSDFSSMEIVGQFNLGFIITKLYKDEGCDLLIIDQHASDEKYNFEQLQLHTKINSQRLISPRSLELTAAEELVAIDNIDILKANGFDLEVDLEAQTTKKLKLISQPISNDIIFGVEDLEELIFLLSERPGEMVRCSKVRKMFASRACRKSVMIGDALSRQQMEKIVRHMSEIDQPWNCPHGRPTMRHLFDLSQIQTYPLYSMRQRTNHGK</sequence>
<evidence type="ECO:0000313" key="1">
    <source>
        <dbReference type="EMBL" id="CAG8451698.1"/>
    </source>
</evidence>
<comment type="caution">
    <text evidence="1">The sequence shown here is derived from an EMBL/GenBank/DDBJ whole genome shotgun (WGS) entry which is preliminary data.</text>
</comment>
<keyword evidence="2" id="KW-1185">Reference proteome</keyword>
<protein>
    <submittedName>
        <fullName evidence="1">6244_t:CDS:1</fullName>
    </submittedName>
</protein>
<reference evidence="1" key="1">
    <citation type="submission" date="2021-06" db="EMBL/GenBank/DDBJ databases">
        <authorList>
            <person name="Kallberg Y."/>
            <person name="Tangrot J."/>
            <person name="Rosling A."/>
        </authorList>
    </citation>
    <scope>NUCLEOTIDE SEQUENCE</scope>
    <source>
        <strain evidence="1">28 12/20/2015</strain>
    </source>
</reference>
<gene>
    <name evidence="1" type="ORF">SPELUC_LOCUS830</name>
</gene>
<accession>A0ACA9K4C7</accession>